<proteinExistence type="predicted"/>
<dbReference type="CDD" id="cd02980">
    <property type="entry name" value="TRX_Fd_family"/>
    <property type="match status" value="1"/>
</dbReference>
<reference evidence="1 2" key="1">
    <citation type="submission" date="2015-11" db="EMBL/GenBank/DDBJ databases">
        <title>Genomic analysis of 38 Legionella species identifies large and diverse effector repertoires.</title>
        <authorList>
            <person name="Burstein D."/>
            <person name="Amaro F."/>
            <person name="Zusman T."/>
            <person name="Lifshitz Z."/>
            <person name="Cohen O."/>
            <person name="Gilbert J.A."/>
            <person name="Pupko T."/>
            <person name="Shuman H.A."/>
            <person name="Segal G."/>
        </authorList>
    </citation>
    <scope>NUCLEOTIDE SEQUENCE [LARGE SCALE GENOMIC DNA]</scope>
    <source>
        <strain evidence="1 2">ATCC 49508</strain>
    </source>
</reference>
<evidence type="ECO:0000313" key="2">
    <source>
        <dbReference type="Proteomes" id="UP000054662"/>
    </source>
</evidence>
<dbReference type="SUPFAM" id="SSF52833">
    <property type="entry name" value="Thioredoxin-like"/>
    <property type="match status" value="1"/>
</dbReference>
<protein>
    <submittedName>
        <fullName evidence="1">(2Fe-2S) ferredoxin</fullName>
    </submittedName>
</protein>
<keyword evidence="2" id="KW-1185">Reference proteome</keyword>
<dbReference type="Gene3D" id="3.40.30.10">
    <property type="entry name" value="Glutaredoxin"/>
    <property type="match status" value="1"/>
</dbReference>
<dbReference type="STRING" id="45076.Lwor_1492"/>
<name>A0A0W1AF71_9GAMM</name>
<gene>
    <name evidence="1" type="ORF">Lwor_1492</name>
</gene>
<dbReference type="AlphaFoldDB" id="A0A0W1AF71"/>
<sequence length="104" mass="11483">MTYYAKHIMICTNQKAAGKQCCANTGGEEYFAHLKSRLLELELHGPGKYRVSKSGCLGRCGSGPCLVIYPEGVWYSYSSIADIDHIIESHLVAGMSAERLLIDR</sequence>
<accession>A0A0W1AF71</accession>
<comment type="caution">
    <text evidence="1">The sequence shown here is derived from an EMBL/GenBank/DDBJ whole genome shotgun (WGS) entry which is preliminary data.</text>
</comment>
<dbReference type="Proteomes" id="UP000054662">
    <property type="component" value="Unassembled WGS sequence"/>
</dbReference>
<dbReference type="OrthoDB" id="9800597at2"/>
<dbReference type="RefSeq" id="WP_058493275.1">
    <property type="nucleotide sequence ID" value="NZ_CBCRUR010000011.1"/>
</dbReference>
<organism evidence="1 2">
    <name type="scientific">Legionella worsleiensis</name>
    <dbReference type="NCBI Taxonomy" id="45076"/>
    <lineage>
        <taxon>Bacteria</taxon>
        <taxon>Pseudomonadati</taxon>
        <taxon>Pseudomonadota</taxon>
        <taxon>Gammaproteobacteria</taxon>
        <taxon>Legionellales</taxon>
        <taxon>Legionellaceae</taxon>
        <taxon>Legionella</taxon>
    </lineage>
</organism>
<dbReference type="InterPro" id="IPR036249">
    <property type="entry name" value="Thioredoxin-like_sf"/>
</dbReference>
<dbReference type="EMBL" id="LNZC01000012">
    <property type="protein sequence ID" value="KTD79978.1"/>
    <property type="molecule type" value="Genomic_DNA"/>
</dbReference>
<evidence type="ECO:0000313" key="1">
    <source>
        <dbReference type="EMBL" id="KTD79978.1"/>
    </source>
</evidence>
<dbReference type="PATRIC" id="fig|45076.6.peg.1620"/>